<organism evidence="8 9">
    <name type="scientific">Halochromatium salexigens</name>
    <name type="common">Chromatium salexigens</name>
    <dbReference type="NCBI Taxonomy" id="49447"/>
    <lineage>
        <taxon>Bacteria</taxon>
        <taxon>Pseudomonadati</taxon>
        <taxon>Pseudomonadota</taxon>
        <taxon>Gammaproteobacteria</taxon>
        <taxon>Chromatiales</taxon>
        <taxon>Chromatiaceae</taxon>
        <taxon>Halochromatium</taxon>
    </lineage>
</organism>
<dbReference type="CDD" id="cd16011">
    <property type="entry name" value="iPGM_like"/>
    <property type="match status" value="1"/>
</dbReference>
<reference evidence="8" key="1">
    <citation type="submission" date="2017-05" db="EMBL/GenBank/DDBJ databases">
        <authorList>
            <person name="Imhoff J.F."/>
            <person name="Rahn T."/>
            <person name="Kuenzel S."/>
            <person name="Neulinger S.C."/>
        </authorList>
    </citation>
    <scope>NUCLEOTIDE SEQUENCE</scope>
    <source>
        <strain evidence="8">DSM 4395</strain>
    </source>
</reference>
<feature type="domain" description="Metalloenzyme" evidence="7">
    <location>
        <begin position="16"/>
        <end position="383"/>
    </location>
</feature>
<dbReference type="InterPro" id="IPR006124">
    <property type="entry name" value="Metalloenzyme"/>
</dbReference>
<evidence type="ECO:0000313" key="9">
    <source>
        <dbReference type="Proteomes" id="UP001296967"/>
    </source>
</evidence>
<dbReference type="PANTHER" id="PTHR31209:SF0">
    <property type="entry name" value="METALLOENZYME DOMAIN-CONTAINING PROTEIN"/>
    <property type="match status" value="1"/>
</dbReference>
<name>A0AAJ0UHC4_HALSE</name>
<gene>
    <name evidence="8" type="ORF">CCR82_13370</name>
</gene>
<dbReference type="SUPFAM" id="SSF53649">
    <property type="entry name" value="Alkaline phosphatase-like"/>
    <property type="match status" value="1"/>
</dbReference>
<comment type="pathway">
    <text evidence="3">Carbohydrate degradation.</text>
</comment>
<dbReference type="Proteomes" id="UP001296967">
    <property type="component" value="Unassembled WGS sequence"/>
</dbReference>
<proteinExistence type="inferred from homology"/>
<reference evidence="8" key="2">
    <citation type="journal article" date="2020" name="Microorganisms">
        <title>Osmotic Adaptation and Compatible Solute Biosynthesis of Phototrophic Bacteria as Revealed from Genome Analyses.</title>
        <authorList>
            <person name="Imhoff J.F."/>
            <person name="Rahn T."/>
            <person name="Kunzel S."/>
            <person name="Keller A."/>
            <person name="Neulinger S.C."/>
        </authorList>
    </citation>
    <scope>NUCLEOTIDE SEQUENCE</scope>
    <source>
        <strain evidence="8">DSM 4395</strain>
    </source>
</reference>
<feature type="region of interest" description="Disordered" evidence="6">
    <location>
        <begin position="172"/>
        <end position="191"/>
    </location>
</feature>
<dbReference type="NCBIfam" id="TIGR00306">
    <property type="entry name" value="apgM"/>
    <property type="match status" value="1"/>
</dbReference>
<dbReference type="InterPro" id="IPR017850">
    <property type="entry name" value="Alkaline_phosphatase_core_sf"/>
</dbReference>
<evidence type="ECO:0000256" key="1">
    <source>
        <dbReference type="ARBA" id="ARBA00000370"/>
    </source>
</evidence>
<dbReference type="AlphaFoldDB" id="A0AAJ0UHC4"/>
<comment type="similarity">
    <text evidence="4">Belongs to the BPG-independent phosphoglycerate mutase family. A-PGAM subfamily.</text>
</comment>
<keyword evidence="9" id="KW-1185">Reference proteome</keyword>
<evidence type="ECO:0000256" key="2">
    <source>
        <dbReference type="ARBA" id="ARBA00002315"/>
    </source>
</evidence>
<dbReference type="GO" id="GO:0004619">
    <property type="term" value="F:phosphoglycerate mutase activity"/>
    <property type="evidence" value="ECO:0007669"/>
    <property type="project" value="UniProtKB-EC"/>
</dbReference>
<evidence type="ECO:0000256" key="4">
    <source>
        <dbReference type="ARBA" id="ARBA00005524"/>
    </source>
</evidence>
<dbReference type="Gene3D" id="3.40.720.10">
    <property type="entry name" value="Alkaline Phosphatase, subunit A"/>
    <property type="match status" value="2"/>
</dbReference>
<comment type="catalytic activity">
    <reaction evidence="1">
        <text>(2R)-2-phosphoglycerate = (2R)-3-phosphoglycerate</text>
        <dbReference type="Rhea" id="RHEA:15901"/>
        <dbReference type="ChEBI" id="CHEBI:58272"/>
        <dbReference type="ChEBI" id="CHEBI:58289"/>
        <dbReference type="EC" id="5.4.2.12"/>
    </reaction>
</comment>
<keyword evidence="5" id="KW-0324">Glycolysis</keyword>
<comment type="caution">
    <text evidence="8">The sequence shown here is derived from an EMBL/GenBank/DDBJ whole genome shotgun (WGS) entry which is preliminary data.</text>
</comment>
<evidence type="ECO:0000256" key="3">
    <source>
        <dbReference type="ARBA" id="ARBA00004921"/>
    </source>
</evidence>
<dbReference type="Pfam" id="PF10143">
    <property type="entry name" value="PhosphMutase"/>
    <property type="match status" value="1"/>
</dbReference>
<dbReference type="RefSeq" id="WP_201246315.1">
    <property type="nucleotide sequence ID" value="NZ_NHSF01000065.1"/>
</dbReference>
<dbReference type="PANTHER" id="PTHR31209">
    <property type="entry name" value="COFACTOR-INDEPENDENT PHOSPHOGLYCERATE MUTASE"/>
    <property type="match status" value="1"/>
</dbReference>
<dbReference type="EMBL" id="NHSF01000065">
    <property type="protein sequence ID" value="MBK5931479.1"/>
    <property type="molecule type" value="Genomic_DNA"/>
</dbReference>
<dbReference type="NCBIfam" id="NF003160">
    <property type="entry name" value="PRK04135.1"/>
    <property type="match status" value="1"/>
</dbReference>
<dbReference type="GO" id="GO:0046872">
    <property type="term" value="F:metal ion binding"/>
    <property type="evidence" value="ECO:0007669"/>
    <property type="project" value="InterPro"/>
</dbReference>
<dbReference type="GO" id="GO:0006096">
    <property type="term" value="P:glycolytic process"/>
    <property type="evidence" value="ECO:0007669"/>
    <property type="project" value="UniProtKB-KW"/>
</dbReference>
<dbReference type="PIRSF" id="PIRSF006392">
    <property type="entry name" value="IPGAM_arch"/>
    <property type="match status" value="1"/>
</dbReference>
<comment type="function">
    <text evidence="2">Catalyzes the interconversion of 2-phosphoglycerate and 3-phosphoglycerate.</text>
</comment>
<accession>A0AAJ0UHC4</accession>
<dbReference type="Pfam" id="PF01676">
    <property type="entry name" value="Metalloenzyme"/>
    <property type="match status" value="1"/>
</dbReference>
<sequence>MDITDTWQELIIPGGKIVYLVMDGLGGLGSEETGRTALDTAETPNLDALAHDSSCGLLEMVGPGITPGSGPGHLALFGYDPLRWRIGRGVLSALGIDFPLQPGDLAARVNFASINSAGEITDRRAGRIPTELNQRLCAKIQDALDLDFDGEAFLKTESQHRAVLVLRSPDADALSDDLPETDPQTTGRPPIPMEPQSDQAKVAAEVVAQFLEQADAAIADEQPANALLLRGFQRHEVLPGLQERFGLKGLCIAEYPMYRGLSRLLGMDVAEPPTGMDALFESFEQQVGDDHDFYFLHVKGTDSTGEDGNVTEKGAVIEEVDRRIPWLLEQQPDVLVVTGDHSTPAMMSAHSWHPVPVLLHAQHARRDAAQRFDETSCLKGALGLRPGFHLLGLALGHAGRMKKFGA</sequence>
<evidence type="ECO:0000313" key="8">
    <source>
        <dbReference type="EMBL" id="MBK5931479.1"/>
    </source>
</evidence>
<dbReference type="InterPro" id="IPR004456">
    <property type="entry name" value="Pglycerate_mutase_ApgM"/>
</dbReference>
<evidence type="ECO:0000259" key="7">
    <source>
        <dbReference type="Pfam" id="PF01676"/>
    </source>
</evidence>
<protein>
    <submittedName>
        <fullName evidence="8">Phosphoglycerate mutase</fullName>
    </submittedName>
</protein>
<evidence type="ECO:0000256" key="5">
    <source>
        <dbReference type="ARBA" id="ARBA00023152"/>
    </source>
</evidence>
<evidence type="ECO:0000256" key="6">
    <source>
        <dbReference type="SAM" id="MobiDB-lite"/>
    </source>
</evidence>